<protein>
    <submittedName>
        <fullName evidence="3">Uncharacterized protein</fullName>
    </submittedName>
</protein>
<keyword evidence="1" id="KW-1133">Transmembrane helix</keyword>
<accession>A0ABQ7GVD2</accession>
<evidence type="ECO:0000256" key="1">
    <source>
        <dbReference type="SAM" id="Phobius"/>
    </source>
</evidence>
<gene>
    <name evidence="3" type="ORF">DUNSADRAFT_2557</name>
</gene>
<evidence type="ECO:0000313" key="4">
    <source>
        <dbReference type="Proteomes" id="UP000815325"/>
    </source>
</evidence>
<feature type="transmembrane region" description="Helical" evidence="1">
    <location>
        <begin position="117"/>
        <end position="135"/>
    </location>
</feature>
<evidence type="ECO:0000256" key="2">
    <source>
        <dbReference type="SAM" id="SignalP"/>
    </source>
</evidence>
<name>A0ABQ7GVD2_DUNSA</name>
<organism evidence="3 4">
    <name type="scientific">Dunaliella salina</name>
    <name type="common">Green alga</name>
    <name type="synonym">Protococcus salinus</name>
    <dbReference type="NCBI Taxonomy" id="3046"/>
    <lineage>
        <taxon>Eukaryota</taxon>
        <taxon>Viridiplantae</taxon>
        <taxon>Chlorophyta</taxon>
        <taxon>core chlorophytes</taxon>
        <taxon>Chlorophyceae</taxon>
        <taxon>CS clade</taxon>
        <taxon>Chlamydomonadales</taxon>
        <taxon>Dunaliellaceae</taxon>
        <taxon>Dunaliella</taxon>
    </lineage>
</organism>
<sequence>MGGASLLLCLLLNLFALTIWRAVKQTVIVLPKQDHHNTQRPAWWRRQNVRTLRSSYLAAITLYVLFTSWAQLLGTGAAKQLGVPQAVGLLLAGMLVLAACFAAAVALIPALHEALEMYHPIFSTAIFALGVTHCTCCQLVGALRMGSFWEPALIYVLFWLLDDTPPDASMPQLFTACAMQTTVVSGGSISVLLVMRLKGVLASYMLLGSIAMLLVIQMKGGLALYLLLGTHKYSNSKFPGVMGRGRVVPKGSVFMLLVVRLKSVLAAYVLLGKLASALHCMCHTNNHGVWRLDCHAAGGAAEGRPCIICAAWYTHAQEAPFFTS</sequence>
<keyword evidence="1" id="KW-0472">Membrane</keyword>
<dbReference type="EMBL" id="MU069573">
    <property type="protein sequence ID" value="KAF5838573.1"/>
    <property type="molecule type" value="Genomic_DNA"/>
</dbReference>
<keyword evidence="2" id="KW-0732">Signal</keyword>
<feature type="chain" id="PRO_5047127572" evidence="2">
    <location>
        <begin position="23"/>
        <end position="324"/>
    </location>
</feature>
<feature type="transmembrane region" description="Helical" evidence="1">
    <location>
        <begin position="173"/>
        <end position="194"/>
    </location>
</feature>
<reference evidence="3" key="1">
    <citation type="submission" date="2017-08" db="EMBL/GenBank/DDBJ databases">
        <authorList>
            <person name="Polle J.E."/>
            <person name="Barry K."/>
            <person name="Cushman J."/>
            <person name="Schmutz J."/>
            <person name="Tran D."/>
            <person name="Hathwaick L.T."/>
            <person name="Yim W.C."/>
            <person name="Jenkins J."/>
            <person name="Mckie-Krisberg Z.M."/>
            <person name="Prochnik S."/>
            <person name="Lindquist E."/>
            <person name="Dockter R.B."/>
            <person name="Adam C."/>
            <person name="Molina H."/>
            <person name="Bunkerborg J."/>
            <person name="Jin E."/>
            <person name="Buchheim M."/>
            <person name="Magnuson J."/>
        </authorList>
    </citation>
    <scope>NUCLEOTIDE SEQUENCE</scope>
    <source>
        <strain evidence="3">CCAP 19/18</strain>
    </source>
</reference>
<feature type="transmembrane region" description="Helical" evidence="1">
    <location>
        <begin position="56"/>
        <end position="74"/>
    </location>
</feature>
<feature type="transmembrane region" description="Helical" evidence="1">
    <location>
        <begin position="206"/>
        <end position="228"/>
    </location>
</feature>
<proteinExistence type="predicted"/>
<keyword evidence="1" id="KW-0812">Transmembrane</keyword>
<feature type="signal peptide" evidence="2">
    <location>
        <begin position="1"/>
        <end position="22"/>
    </location>
</feature>
<comment type="caution">
    <text evidence="3">The sequence shown here is derived from an EMBL/GenBank/DDBJ whole genome shotgun (WGS) entry which is preliminary data.</text>
</comment>
<keyword evidence="4" id="KW-1185">Reference proteome</keyword>
<evidence type="ECO:0000313" key="3">
    <source>
        <dbReference type="EMBL" id="KAF5838573.1"/>
    </source>
</evidence>
<feature type="transmembrane region" description="Helical" evidence="1">
    <location>
        <begin position="86"/>
        <end position="111"/>
    </location>
</feature>
<dbReference type="Proteomes" id="UP000815325">
    <property type="component" value="Unassembled WGS sequence"/>
</dbReference>
<feature type="transmembrane region" description="Helical" evidence="1">
    <location>
        <begin position="248"/>
        <end position="271"/>
    </location>
</feature>